<evidence type="ECO:0000256" key="2">
    <source>
        <dbReference type="ARBA" id="ARBA00009539"/>
    </source>
</evidence>
<dbReference type="EC" id="1.5.1.3" evidence="3 8"/>
<keyword evidence="4 8" id="KW-0554">One-carbon metabolism</keyword>
<dbReference type="InterPro" id="IPR001796">
    <property type="entry name" value="DHFR_dom"/>
</dbReference>
<dbReference type="Proteomes" id="UP001549111">
    <property type="component" value="Unassembled WGS sequence"/>
</dbReference>
<dbReference type="GO" id="GO:0070401">
    <property type="term" value="F:NADP+ binding"/>
    <property type="evidence" value="ECO:0007669"/>
    <property type="project" value="UniProtKB-ARBA"/>
</dbReference>
<dbReference type="GO" id="GO:0046654">
    <property type="term" value="P:tetrahydrofolate biosynthetic process"/>
    <property type="evidence" value="ECO:0007669"/>
    <property type="project" value="UniProtKB-UniPathway"/>
</dbReference>
<evidence type="ECO:0000259" key="9">
    <source>
        <dbReference type="PROSITE" id="PS51330"/>
    </source>
</evidence>
<dbReference type="PIRSF" id="PIRSF000194">
    <property type="entry name" value="DHFR"/>
    <property type="match status" value="1"/>
</dbReference>
<evidence type="ECO:0000256" key="8">
    <source>
        <dbReference type="PIRNR" id="PIRNR000194"/>
    </source>
</evidence>
<evidence type="ECO:0000256" key="5">
    <source>
        <dbReference type="ARBA" id="ARBA00022857"/>
    </source>
</evidence>
<evidence type="ECO:0000313" key="11">
    <source>
        <dbReference type="EMBL" id="QEN00128.1"/>
    </source>
</evidence>
<reference evidence="11 12" key="1">
    <citation type="submission" date="2019-02" db="EMBL/GenBank/DDBJ databases">
        <title>Complete Genome Sequence and Methylome Analysis of Sphaerotilus natans subsp. sulfidivorans D-507.</title>
        <authorList>
            <person name="Fomenkov A."/>
            <person name="Gridneva E."/>
            <person name="Smolyakov D."/>
            <person name="Dubinina G."/>
            <person name="Vincze T."/>
            <person name="Grabovich M."/>
            <person name="Roberts R.J."/>
        </authorList>
    </citation>
    <scope>NUCLEOTIDE SEQUENCE [LARGE SCALE GENOMIC DNA]</scope>
    <source>
        <strain evidence="11 12">D-507</strain>
    </source>
</reference>
<keyword evidence="5 8" id="KW-0521">NADP</keyword>
<dbReference type="Pfam" id="PF00186">
    <property type="entry name" value="DHFR_1"/>
    <property type="match status" value="1"/>
</dbReference>
<dbReference type="PRINTS" id="PR00070">
    <property type="entry name" value="DHFR"/>
</dbReference>
<dbReference type="EMBL" id="JBEPLS010000006">
    <property type="protein sequence ID" value="MET3604162.1"/>
    <property type="molecule type" value="Genomic_DNA"/>
</dbReference>
<dbReference type="EMBL" id="CP035708">
    <property type="protein sequence ID" value="QEN00128.1"/>
    <property type="molecule type" value="Genomic_DNA"/>
</dbReference>
<dbReference type="GO" id="GO:0004146">
    <property type="term" value="F:dihydrofolate reductase activity"/>
    <property type="evidence" value="ECO:0007669"/>
    <property type="project" value="UniProtKB-EC"/>
</dbReference>
<protein>
    <recommendedName>
        <fullName evidence="3 8">Dihydrofolate reductase</fullName>
        <ecNumber evidence="3 8">1.5.1.3</ecNumber>
    </recommendedName>
</protein>
<dbReference type="GO" id="GO:0006730">
    <property type="term" value="P:one-carbon metabolic process"/>
    <property type="evidence" value="ECO:0007669"/>
    <property type="project" value="UniProtKB-KW"/>
</dbReference>
<evidence type="ECO:0000256" key="6">
    <source>
        <dbReference type="ARBA" id="ARBA00023002"/>
    </source>
</evidence>
<dbReference type="PANTHER" id="PTHR48069">
    <property type="entry name" value="DIHYDROFOLATE REDUCTASE"/>
    <property type="match status" value="1"/>
</dbReference>
<dbReference type="GO" id="GO:0046452">
    <property type="term" value="P:dihydrofolate metabolic process"/>
    <property type="evidence" value="ECO:0007669"/>
    <property type="project" value="TreeGrafter"/>
</dbReference>
<keyword evidence="13" id="KW-1185">Reference proteome</keyword>
<evidence type="ECO:0000256" key="3">
    <source>
        <dbReference type="ARBA" id="ARBA00012856"/>
    </source>
</evidence>
<dbReference type="CDD" id="cd00209">
    <property type="entry name" value="DHFR"/>
    <property type="match status" value="1"/>
</dbReference>
<dbReference type="KEGG" id="snn:EWH46_04580"/>
<sequence length="179" mass="19435">MSGPARPIVALIAAVARNRVIGRGNELVWHDPADARHFRSSTMGCPVIMGRRTWESLPARFRPLPGRRNVVVTRQTDWSDAGAEVAHSLDEALARLAEAPRVFVIGGGQLYAQALALADELVLTEIDADFDGDTFFPEWRGAEAGFVEVTRQAGTPQPGGPAFDFVSWRRTAPLPHPAA</sequence>
<comment type="function">
    <text evidence="7 8">Key enzyme in folate metabolism. Catalyzes an essential reaction for de novo glycine and purine synthesis, and for DNA precursor synthesis.</text>
</comment>
<dbReference type="InterPro" id="IPR024072">
    <property type="entry name" value="DHFR-like_dom_sf"/>
</dbReference>
<evidence type="ECO:0000256" key="4">
    <source>
        <dbReference type="ARBA" id="ARBA00022563"/>
    </source>
</evidence>
<reference evidence="10 13" key="2">
    <citation type="submission" date="2024-06" db="EMBL/GenBank/DDBJ databases">
        <title>Genomic Encyclopedia of Type Strains, Phase IV (KMG-IV): sequencing the most valuable type-strain genomes for metagenomic binning, comparative biology and taxonomic classification.</title>
        <authorList>
            <person name="Goeker M."/>
        </authorList>
    </citation>
    <scope>NUCLEOTIDE SEQUENCE [LARGE SCALE GENOMIC DNA]</scope>
    <source>
        <strain evidence="10 13">D-501</strain>
    </source>
</reference>
<dbReference type="GO" id="GO:0046655">
    <property type="term" value="P:folic acid metabolic process"/>
    <property type="evidence" value="ECO:0007669"/>
    <property type="project" value="TreeGrafter"/>
</dbReference>
<name>A0A5C1PXY9_9BURK</name>
<dbReference type="UniPathway" id="UPA00077">
    <property type="reaction ID" value="UER00158"/>
</dbReference>
<dbReference type="RefSeq" id="WP_149502872.1">
    <property type="nucleotide sequence ID" value="NZ_CP035708.1"/>
</dbReference>
<dbReference type="AlphaFoldDB" id="A0A5C1PXY9"/>
<evidence type="ECO:0000313" key="12">
    <source>
        <dbReference type="Proteomes" id="UP000323522"/>
    </source>
</evidence>
<dbReference type="Proteomes" id="UP000323522">
    <property type="component" value="Chromosome"/>
</dbReference>
<evidence type="ECO:0000313" key="13">
    <source>
        <dbReference type="Proteomes" id="UP001549111"/>
    </source>
</evidence>
<accession>A0A5C1PXY9</accession>
<comment type="similarity">
    <text evidence="2 8">Belongs to the dihydrofolate reductase family.</text>
</comment>
<dbReference type="InterPro" id="IPR012259">
    <property type="entry name" value="DHFR"/>
</dbReference>
<dbReference type="FunFam" id="3.40.430.10:FF:000001">
    <property type="entry name" value="Dihydrofolate reductase"/>
    <property type="match status" value="1"/>
</dbReference>
<organism evidence="11 12">
    <name type="scientific">Sphaerotilus sulfidivorans</name>
    <dbReference type="NCBI Taxonomy" id="639200"/>
    <lineage>
        <taxon>Bacteria</taxon>
        <taxon>Pseudomonadati</taxon>
        <taxon>Pseudomonadota</taxon>
        <taxon>Betaproteobacteria</taxon>
        <taxon>Burkholderiales</taxon>
        <taxon>Sphaerotilaceae</taxon>
        <taxon>Sphaerotilus</taxon>
    </lineage>
</organism>
<proteinExistence type="inferred from homology"/>
<evidence type="ECO:0000256" key="1">
    <source>
        <dbReference type="ARBA" id="ARBA00004903"/>
    </source>
</evidence>
<dbReference type="SUPFAM" id="SSF53597">
    <property type="entry name" value="Dihydrofolate reductase-like"/>
    <property type="match status" value="1"/>
</dbReference>
<keyword evidence="6 8" id="KW-0560">Oxidoreductase</keyword>
<dbReference type="OrthoDB" id="9804315at2"/>
<evidence type="ECO:0000313" key="10">
    <source>
        <dbReference type="EMBL" id="MET3604162.1"/>
    </source>
</evidence>
<comment type="catalytic activity">
    <reaction evidence="8">
        <text>(6S)-5,6,7,8-tetrahydrofolate + NADP(+) = 7,8-dihydrofolate + NADPH + H(+)</text>
        <dbReference type="Rhea" id="RHEA:15009"/>
        <dbReference type="ChEBI" id="CHEBI:15378"/>
        <dbReference type="ChEBI" id="CHEBI:57451"/>
        <dbReference type="ChEBI" id="CHEBI:57453"/>
        <dbReference type="ChEBI" id="CHEBI:57783"/>
        <dbReference type="ChEBI" id="CHEBI:58349"/>
        <dbReference type="EC" id="1.5.1.3"/>
    </reaction>
</comment>
<dbReference type="PROSITE" id="PS51330">
    <property type="entry name" value="DHFR_2"/>
    <property type="match status" value="1"/>
</dbReference>
<dbReference type="Gene3D" id="3.40.430.10">
    <property type="entry name" value="Dihydrofolate Reductase, subunit A"/>
    <property type="match status" value="1"/>
</dbReference>
<feature type="domain" description="DHFR" evidence="9">
    <location>
        <begin position="8"/>
        <end position="170"/>
    </location>
</feature>
<dbReference type="GO" id="GO:0005829">
    <property type="term" value="C:cytosol"/>
    <property type="evidence" value="ECO:0007669"/>
    <property type="project" value="TreeGrafter"/>
</dbReference>
<evidence type="ECO:0000256" key="7">
    <source>
        <dbReference type="ARBA" id="ARBA00025067"/>
    </source>
</evidence>
<dbReference type="PANTHER" id="PTHR48069:SF3">
    <property type="entry name" value="DIHYDROFOLATE REDUCTASE"/>
    <property type="match status" value="1"/>
</dbReference>
<comment type="pathway">
    <text evidence="1 8">Cofactor biosynthesis; tetrahydrofolate biosynthesis; 5,6,7,8-tetrahydrofolate from 7,8-dihydrofolate: step 1/1.</text>
</comment>
<gene>
    <name evidence="10" type="ORF">ABIC99_001976</name>
    <name evidence="11" type="ORF">EWH46_04580</name>
</gene>